<dbReference type="GO" id="GO:0046856">
    <property type="term" value="P:phosphatidylinositol dephosphorylation"/>
    <property type="evidence" value="ECO:0007669"/>
    <property type="project" value="TreeGrafter"/>
</dbReference>
<dbReference type="InterPro" id="IPR029021">
    <property type="entry name" value="Prot-tyrosine_phosphatase-like"/>
</dbReference>
<dbReference type="KEGG" id="alim:106531601"/>
<protein>
    <submittedName>
        <fullName evidence="5">Myotubularin-related protein 10</fullName>
    </submittedName>
</protein>
<dbReference type="OrthoDB" id="271628at2759"/>
<evidence type="ECO:0000259" key="3">
    <source>
        <dbReference type="PROSITE" id="PS51339"/>
    </source>
</evidence>
<feature type="compositionally biased region" description="Polar residues" evidence="2">
    <location>
        <begin position="193"/>
        <end position="208"/>
    </location>
</feature>
<dbReference type="FunCoup" id="A0A2I4CSK1">
    <property type="interactions" value="1023"/>
</dbReference>
<sequence>MFSAKATKPTFRSYLPPVQTDVKTTVTPSIKKLEPTLLPGEIVVNEALFVKKCISTESSQNDLWGKLICTNFKVSFIPQDAPPKKQKSHMSHLLLGEHDIPLTCLDQVVTVNDTKGKKKVLGSNQKLKFDPTELILYCKDWRIIRFCFHEAAPETSKKVCLAIAHYSHPADLQLLFGFEYQGQRYHQSKEEQVNGSNKRGGLQTPTFNRSSDWDREIKRTGAYGWRVCSINEHNGFCSSLPEHFVVPVHLTDQDLKQFAPFFIDGRLPIWCWNHPNGSALVRMSNITEQTSPRKVDQKIFNAIKKSHPQSGELALIEVDKNVPNIQDIQAAFVKLKQLCILDPFEETEEKWLTCLENTRWLEYVRMFLKQAAEVVYYLDGKNASVVLHEEEDRDVNCVVSSLVQIMLDPYYRTLIGFQSLVQKEWVMAGHRFLERCNHLKKNDKEESPLFTLFLDCVWQMMNQYPVAFEFSEAYLIVLNDSMWVPLFSTFLFSSPKHRAQALMEFVKNKAIPQGEDPSVFFPPVWEWSQQFSNKDQALFTNLLFVGRGPASVQKGEVKSYRRMKKTYSSSVRATTMSQQNGQRGKEDTLYRRSSLSSELKAEFSTVKDESPSERYFRDWFSRPVNLQGLLIPLLLPTHVVLWKLFFLRWVPESCIPKGGPAAYYNRLSQLANEIETLQNKVRQYKGPLTENSPPPIPSGPPSDQRSLYLKASSPESPPTDPELLTSSFPYSPEGNLCWRSVQGTPISKFLSGAKTWLSTETLTNDTY</sequence>
<dbReference type="Proteomes" id="UP000192220">
    <property type="component" value="Unplaced"/>
</dbReference>
<dbReference type="STRING" id="52670.A0A2I4CSK1"/>
<evidence type="ECO:0000256" key="1">
    <source>
        <dbReference type="ARBA" id="ARBA00007471"/>
    </source>
</evidence>
<reference evidence="5" key="1">
    <citation type="submission" date="2025-08" db="UniProtKB">
        <authorList>
            <consortium name="RefSeq"/>
        </authorList>
    </citation>
    <scope>IDENTIFICATION</scope>
    <source>
        <strain evidence="5">Quisiro</strain>
        <tissue evidence="5">Liver</tissue>
    </source>
</reference>
<dbReference type="SUPFAM" id="SSF52799">
    <property type="entry name" value="(Phosphotyrosine protein) phosphatases II"/>
    <property type="match status" value="1"/>
</dbReference>
<comment type="similarity">
    <text evidence="1">Belongs to the protein-tyrosine phosphatase family. Non-receptor class myotubularin subfamily.</text>
</comment>
<feature type="domain" description="Myotubularin phosphatase" evidence="3">
    <location>
        <begin position="207"/>
        <end position="646"/>
    </location>
</feature>
<dbReference type="GO" id="GO:0016020">
    <property type="term" value="C:membrane"/>
    <property type="evidence" value="ECO:0007669"/>
    <property type="project" value="TreeGrafter"/>
</dbReference>
<accession>A0A2I4CSK1</accession>
<dbReference type="RefSeq" id="XP_013882963.1">
    <property type="nucleotide sequence ID" value="XM_014027509.1"/>
</dbReference>
<dbReference type="CTD" id="54893"/>
<proteinExistence type="inferred from homology"/>
<dbReference type="AlphaFoldDB" id="A0A2I4CSK1"/>
<dbReference type="PROSITE" id="PS51339">
    <property type="entry name" value="PPASE_MYOTUBULARIN"/>
    <property type="match status" value="1"/>
</dbReference>
<organism evidence="4 5">
    <name type="scientific">Austrofundulus limnaeus</name>
    <name type="common">Annual killifish</name>
    <dbReference type="NCBI Taxonomy" id="52670"/>
    <lineage>
        <taxon>Eukaryota</taxon>
        <taxon>Metazoa</taxon>
        <taxon>Chordata</taxon>
        <taxon>Craniata</taxon>
        <taxon>Vertebrata</taxon>
        <taxon>Euteleostomi</taxon>
        <taxon>Actinopterygii</taxon>
        <taxon>Neopterygii</taxon>
        <taxon>Teleostei</taxon>
        <taxon>Neoteleostei</taxon>
        <taxon>Acanthomorphata</taxon>
        <taxon>Ovalentaria</taxon>
        <taxon>Atherinomorphae</taxon>
        <taxon>Cyprinodontiformes</taxon>
        <taxon>Rivulidae</taxon>
        <taxon>Austrofundulus</taxon>
    </lineage>
</organism>
<evidence type="ECO:0000313" key="4">
    <source>
        <dbReference type="Proteomes" id="UP000192220"/>
    </source>
</evidence>
<dbReference type="InterPro" id="IPR010569">
    <property type="entry name" value="Myotubularin-like_Pase_dom"/>
</dbReference>
<feature type="region of interest" description="Disordered" evidence="2">
    <location>
        <begin position="189"/>
        <end position="208"/>
    </location>
</feature>
<dbReference type="Pfam" id="PF06602">
    <property type="entry name" value="Myotub-related"/>
    <property type="match status" value="2"/>
</dbReference>
<evidence type="ECO:0000313" key="5">
    <source>
        <dbReference type="RefSeq" id="XP_013882963.1"/>
    </source>
</evidence>
<dbReference type="GeneID" id="106531601"/>
<keyword evidence="4" id="KW-1185">Reference proteome</keyword>
<dbReference type="GO" id="GO:0005737">
    <property type="term" value="C:cytoplasm"/>
    <property type="evidence" value="ECO:0007669"/>
    <property type="project" value="TreeGrafter"/>
</dbReference>
<dbReference type="InterPro" id="IPR011993">
    <property type="entry name" value="PH-like_dom_sf"/>
</dbReference>
<dbReference type="Gene3D" id="2.30.29.30">
    <property type="entry name" value="Pleckstrin-homology domain (PH domain)/Phosphotyrosine-binding domain (PTB)"/>
    <property type="match status" value="1"/>
</dbReference>
<gene>
    <name evidence="5" type="primary">mtmr10</name>
</gene>
<dbReference type="SUPFAM" id="SSF50729">
    <property type="entry name" value="PH domain-like"/>
    <property type="match status" value="1"/>
</dbReference>
<dbReference type="PANTHER" id="PTHR10807">
    <property type="entry name" value="MYOTUBULARIN-RELATED"/>
    <property type="match status" value="1"/>
</dbReference>
<evidence type="ECO:0000256" key="2">
    <source>
        <dbReference type="SAM" id="MobiDB-lite"/>
    </source>
</evidence>
<feature type="region of interest" description="Disordered" evidence="2">
    <location>
        <begin position="685"/>
        <end position="725"/>
    </location>
</feature>
<name>A0A2I4CSK1_AUSLI</name>
<dbReference type="InParanoid" id="A0A2I4CSK1"/>
<dbReference type="PANTHER" id="PTHR10807:SF39">
    <property type="entry name" value="MYOTUBULARIN-RELATED PROTEIN 10"/>
    <property type="match status" value="1"/>
</dbReference>
<dbReference type="Pfam" id="PF12578">
    <property type="entry name" value="3-PAP"/>
    <property type="match status" value="1"/>
</dbReference>
<dbReference type="InterPro" id="IPR022587">
    <property type="entry name" value="MTMR12-like_C"/>
</dbReference>
<dbReference type="InterPro" id="IPR030564">
    <property type="entry name" value="Myotubularin"/>
</dbReference>